<dbReference type="EMBL" id="CAJOBE010022269">
    <property type="protein sequence ID" value="CAF4249410.1"/>
    <property type="molecule type" value="Genomic_DNA"/>
</dbReference>
<dbReference type="AlphaFoldDB" id="A0A820EN59"/>
<name>A0A820EN59_9BILA</name>
<gene>
    <name evidence="1" type="ORF">FNK824_LOCUS38543</name>
</gene>
<evidence type="ECO:0000313" key="2">
    <source>
        <dbReference type="Proteomes" id="UP000663874"/>
    </source>
</evidence>
<dbReference type="Proteomes" id="UP000663874">
    <property type="component" value="Unassembled WGS sequence"/>
</dbReference>
<organism evidence="1 2">
    <name type="scientific">Rotaria sordida</name>
    <dbReference type="NCBI Taxonomy" id="392033"/>
    <lineage>
        <taxon>Eukaryota</taxon>
        <taxon>Metazoa</taxon>
        <taxon>Spiralia</taxon>
        <taxon>Gnathifera</taxon>
        <taxon>Rotifera</taxon>
        <taxon>Eurotatoria</taxon>
        <taxon>Bdelloidea</taxon>
        <taxon>Philodinida</taxon>
        <taxon>Philodinidae</taxon>
        <taxon>Rotaria</taxon>
    </lineage>
</organism>
<evidence type="ECO:0000313" key="1">
    <source>
        <dbReference type="EMBL" id="CAF4249410.1"/>
    </source>
</evidence>
<comment type="caution">
    <text evidence="1">The sequence shown here is derived from an EMBL/GenBank/DDBJ whole genome shotgun (WGS) entry which is preliminary data.</text>
</comment>
<protein>
    <submittedName>
        <fullName evidence="1">Uncharacterized protein</fullName>
    </submittedName>
</protein>
<reference evidence="1" key="1">
    <citation type="submission" date="2021-02" db="EMBL/GenBank/DDBJ databases">
        <authorList>
            <person name="Nowell W R."/>
        </authorList>
    </citation>
    <scope>NUCLEOTIDE SEQUENCE</scope>
</reference>
<proteinExistence type="predicted"/>
<sequence length="268" mass="32016">MVEKSSFTPEGKYSYCAQRLIKFLELTRSNSYDNSQYIEFLKFLEKVLQNEKIYFDRTICQTLRGILVNNTTTPAVNRIAKESFDRIFQFIQNFAQVEKYLKDFHVIFRCLLPNCYELLDVPTINRRLKDDIYKFAKIEKDLPEFSELFQECLNKKYDHLSEQEVFSSNGKIKKEIFDFLKQKKNFDDIRKLIQMFNQPRLIDLVEKCEQFVKDKDEKASTEISECLRQCIIDTTENYTTSLLTFRHQALTAFNHFEKNLHDLLSTFL</sequence>
<accession>A0A820EN59</accession>